<dbReference type="InterPro" id="IPR026869">
    <property type="entry name" value="EgtC-like"/>
</dbReference>
<dbReference type="SUPFAM" id="SSF56235">
    <property type="entry name" value="N-terminal nucleophile aminohydrolases (Ntn hydrolases)"/>
    <property type="match status" value="1"/>
</dbReference>
<dbReference type="Gene3D" id="3.60.20.10">
    <property type="entry name" value="Glutamine Phosphoribosylpyrophosphate, subunit 1, domain 1"/>
    <property type="match status" value="1"/>
</dbReference>
<accession>A0A6J5YS57</accession>
<organism evidence="3">
    <name type="scientific">freshwater metagenome</name>
    <dbReference type="NCBI Taxonomy" id="449393"/>
    <lineage>
        <taxon>unclassified sequences</taxon>
        <taxon>metagenomes</taxon>
        <taxon>ecological metagenomes</taxon>
    </lineage>
</organism>
<gene>
    <name evidence="3" type="ORF">UFOPK3574_00147</name>
</gene>
<sequence length="246" mass="27678">MCRLLGYVSNEEQTFAEVVGEGFNNFVELSKEHKDGWGISASSASSRDTTLVRDLTLAAESQKFSESANNLKSDGALLHLRLASKGIEVDLSNNHPFVHDEYSFMHNGTIKSISDIEKFVDPRYLSNFTSSTDSERYFYTILTAIDEFGLIEGVRKAVRTISANCEFTSINCMLLSPDHMIAVCEFNEADSSEWTVDSHYELRFSAEEGVIKVASTGWGKDHWSRLPNHSILMIDRRDLTFEVLPL</sequence>
<dbReference type="Pfam" id="PF13230">
    <property type="entry name" value="GATase_4"/>
    <property type="match status" value="1"/>
</dbReference>
<reference evidence="3" key="1">
    <citation type="submission" date="2020-05" db="EMBL/GenBank/DDBJ databases">
        <authorList>
            <person name="Chiriac C."/>
            <person name="Salcher M."/>
            <person name="Ghai R."/>
            <person name="Kavagutti S V."/>
        </authorList>
    </citation>
    <scope>NUCLEOTIDE SEQUENCE</scope>
</reference>
<dbReference type="PANTHER" id="PTHR42824:SF1">
    <property type="entry name" value="GLUTAMINE AMIDOTRANSFERASE YAFJ-RELATED"/>
    <property type="match status" value="1"/>
</dbReference>
<evidence type="ECO:0000259" key="2">
    <source>
        <dbReference type="PROSITE" id="PS51278"/>
    </source>
</evidence>
<dbReference type="PROSITE" id="PS51278">
    <property type="entry name" value="GATASE_TYPE_2"/>
    <property type="match status" value="1"/>
</dbReference>
<dbReference type="CDD" id="cd01908">
    <property type="entry name" value="YafJ"/>
    <property type="match status" value="1"/>
</dbReference>
<protein>
    <submittedName>
        <fullName evidence="3">Unannotated protein</fullName>
    </submittedName>
</protein>
<feature type="domain" description="Glutamine amidotransferase type-2" evidence="2">
    <location>
        <begin position="2"/>
        <end position="246"/>
    </location>
</feature>
<dbReference type="PANTHER" id="PTHR42824">
    <property type="entry name" value="GLUTAMINE AMIDOTRANSFERASE"/>
    <property type="match status" value="1"/>
</dbReference>
<keyword evidence="1" id="KW-0315">Glutamine amidotransferase</keyword>
<proteinExistence type="predicted"/>
<dbReference type="AlphaFoldDB" id="A0A6J5YS57"/>
<evidence type="ECO:0000313" key="3">
    <source>
        <dbReference type="EMBL" id="CAB4330739.1"/>
    </source>
</evidence>
<dbReference type="InterPro" id="IPR029055">
    <property type="entry name" value="Ntn_hydrolases_N"/>
</dbReference>
<dbReference type="EMBL" id="CAESAF010000006">
    <property type="protein sequence ID" value="CAB4330739.1"/>
    <property type="molecule type" value="Genomic_DNA"/>
</dbReference>
<name>A0A6J5YS57_9ZZZZ</name>
<evidence type="ECO:0000256" key="1">
    <source>
        <dbReference type="ARBA" id="ARBA00022962"/>
    </source>
</evidence>
<dbReference type="InterPro" id="IPR017932">
    <property type="entry name" value="GATase_2_dom"/>
</dbReference>